<sequence length="160" mass="17685">MITSTNFYKRAIIKKSFLVVLAAASLAFGAAGATQSVSEQNKILVENFWNSVFNKHDTSVIDSDVGSEYKQHSPNFKDGKAAFKSAVGGFLKEFPQSSAVIKRIGADGELVFIHNHIKLNPNDRGQAAVDIFRVKDGKIVEHWDVIQDLPEKAENNNTMF</sequence>
<evidence type="ECO:0000256" key="1">
    <source>
        <dbReference type="SAM" id="SignalP"/>
    </source>
</evidence>
<keyword evidence="3" id="KW-1185">Reference proteome</keyword>
<dbReference type="HOGENOM" id="CLU_100997_2_1_7"/>
<dbReference type="EMBL" id="CP000767">
    <property type="protein sequence ID" value="EAT99703.2"/>
    <property type="molecule type" value="Genomic_DNA"/>
</dbReference>
<protein>
    <submittedName>
        <fullName evidence="2">SnoaL-like domain protein</fullName>
    </submittedName>
</protein>
<dbReference type="Gene3D" id="3.10.450.50">
    <property type="match status" value="1"/>
</dbReference>
<dbReference type="GO" id="GO:0030638">
    <property type="term" value="P:polyketide metabolic process"/>
    <property type="evidence" value="ECO:0007669"/>
    <property type="project" value="InterPro"/>
</dbReference>
<proteinExistence type="predicted"/>
<keyword evidence="1" id="KW-0732">Signal</keyword>
<accession>A7GVX3</accession>
<evidence type="ECO:0000313" key="2">
    <source>
        <dbReference type="EMBL" id="EAT99703.2"/>
    </source>
</evidence>
<dbReference type="Pfam" id="PF07366">
    <property type="entry name" value="SnoaL"/>
    <property type="match status" value="1"/>
</dbReference>
<organism evidence="2 3">
    <name type="scientific">Campylobacter curvus (strain 525.92)</name>
    <dbReference type="NCBI Taxonomy" id="360105"/>
    <lineage>
        <taxon>Bacteria</taxon>
        <taxon>Pseudomonadati</taxon>
        <taxon>Campylobacterota</taxon>
        <taxon>Epsilonproteobacteria</taxon>
        <taxon>Campylobacterales</taxon>
        <taxon>Campylobacteraceae</taxon>
        <taxon>Campylobacter</taxon>
    </lineage>
</organism>
<evidence type="ECO:0000313" key="3">
    <source>
        <dbReference type="Proteomes" id="UP000006380"/>
    </source>
</evidence>
<reference evidence="2" key="1">
    <citation type="submission" date="2016-07" db="EMBL/GenBank/DDBJ databases">
        <title>Comparative genomics of the Campylobacter concisus group.</title>
        <authorList>
            <person name="Miller W.G."/>
            <person name="Yee E."/>
            <person name="Chapman M.H."/>
            <person name="Huynh S."/>
            <person name="Bono J.L."/>
            <person name="On S.L.W."/>
            <person name="StLeger J."/>
            <person name="Foster G."/>
            <person name="Parker C.T."/>
        </authorList>
    </citation>
    <scope>NUCLEOTIDE SEQUENCE</scope>
    <source>
        <strain evidence="2">525.92</strain>
    </source>
</reference>
<dbReference type="InterPro" id="IPR009959">
    <property type="entry name" value="Cyclase_SnoaL-like"/>
</dbReference>
<feature type="signal peptide" evidence="1">
    <location>
        <begin position="1"/>
        <end position="33"/>
    </location>
</feature>
<feature type="chain" id="PRO_5002709704" evidence="1">
    <location>
        <begin position="34"/>
        <end position="160"/>
    </location>
</feature>
<dbReference type="Proteomes" id="UP000006380">
    <property type="component" value="Chromosome"/>
</dbReference>
<dbReference type="KEGG" id="ccv:CCV52592_0353"/>
<dbReference type="PANTHER" id="PTHR38436">
    <property type="entry name" value="POLYKETIDE CYCLASE SNOAL-LIKE DOMAIN"/>
    <property type="match status" value="1"/>
</dbReference>
<dbReference type="RefSeq" id="WP_011991655.1">
    <property type="nucleotide sequence ID" value="NC_009715.2"/>
</dbReference>
<dbReference type="InterPro" id="IPR032710">
    <property type="entry name" value="NTF2-like_dom_sf"/>
</dbReference>
<gene>
    <name evidence="2" type="ORF">CCV52592_0353</name>
</gene>
<name>A7GVX3_CAMC5</name>
<dbReference type="SUPFAM" id="SSF54427">
    <property type="entry name" value="NTF2-like"/>
    <property type="match status" value="1"/>
</dbReference>
<dbReference type="AlphaFoldDB" id="A7GVX3"/>
<dbReference type="PANTHER" id="PTHR38436:SF1">
    <property type="entry name" value="ESTER CYCLASE"/>
    <property type="match status" value="1"/>
</dbReference>
<dbReference type="STRING" id="360105.CCV52592_0353"/>